<dbReference type="InterPro" id="IPR010559">
    <property type="entry name" value="Sig_transdc_His_kin_internal"/>
</dbReference>
<feature type="transmembrane region" description="Helical" evidence="8">
    <location>
        <begin position="20"/>
        <end position="39"/>
    </location>
</feature>
<dbReference type="PANTHER" id="PTHR34220">
    <property type="entry name" value="SENSOR HISTIDINE KINASE YPDA"/>
    <property type="match status" value="1"/>
</dbReference>
<evidence type="ECO:0000313" key="11">
    <source>
        <dbReference type="EMBL" id="SHO47617.1"/>
    </source>
</evidence>
<dbReference type="EC" id="2.7.13.3" evidence="3"/>
<keyword evidence="8" id="KW-0812">Transmembrane</keyword>
<dbReference type="Pfam" id="PF02518">
    <property type="entry name" value="HATPase_c"/>
    <property type="match status" value="1"/>
</dbReference>
<proteinExistence type="predicted"/>
<dbReference type="PRINTS" id="PR00344">
    <property type="entry name" value="BCTRLSENSOR"/>
</dbReference>
<evidence type="ECO:0000256" key="1">
    <source>
        <dbReference type="ARBA" id="ARBA00000085"/>
    </source>
</evidence>
<dbReference type="CDD" id="cd06225">
    <property type="entry name" value="HAMP"/>
    <property type="match status" value="1"/>
</dbReference>
<dbReference type="PROSITE" id="PS50109">
    <property type="entry name" value="HIS_KIN"/>
    <property type="match status" value="1"/>
</dbReference>
<dbReference type="Proteomes" id="UP000184612">
    <property type="component" value="Unassembled WGS sequence"/>
</dbReference>
<evidence type="ECO:0000313" key="12">
    <source>
        <dbReference type="Proteomes" id="UP000184612"/>
    </source>
</evidence>
<dbReference type="AlphaFoldDB" id="A0A1M7Y5F6"/>
<feature type="transmembrane region" description="Helical" evidence="8">
    <location>
        <begin position="325"/>
        <end position="344"/>
    </location>
</feature>
<evidence type="ECO:0000256" key="8">
    <source>
        <dbReference type="SAM" id="Phobius"/>
    </source>
</evidence>
<keyword evidence="4" id="KW-0597">Phosphoprotein</keyword>
<dbReference type="GO" id="GO:0000155">
    <property type="term" value="F:phosphorelay sensor kinase activity"/>
    <property type="evidence" value="ECO:0007669"/>
    <property type="project" value="InterPro"/>
</dbReference>
<feature type="domain" description="HAMP" evidence="10">
    <location>
        <begin position="348"/>
        <end position="400"/>
    </location>
</feature>
<accession>A0A1M7Y5F6</accession>
<dbReference type="InterPro" id="IPR005467">
    <property type="entry name" value="His_kinase_dom"/>
</dbReference>
<comment type="catalytic activity">
    <reaction evidence="1">
        <text>ATP + protein L-histidine = ADP + protein N-phospho-L-histidine.</text>
        <dbReference type="EC" id="2.7.13.3"/>
    </reaction>
</comment>
<keyword evidence="12" id="KW-1185">Reference proteome</keyword>
<protein>
    <recommendedName>
        <fullName evidence="3">histidine kinase</fullName>
        <ecNumber evidence="3">2.7.13.3</ecNumber>
    </recommendedName>
</protein>
<dbReference type="Pfam" id="PF00672">
    <property type="entry name" value="HAMP"/>
    <property type="match status" value="1"/>
</dbReference>
<keyword evidence="7" id="KW-0902">Two-component regulatory system</keyword>
<keyword evidence="8" id="KW-1133">Transmembrane helix</keyword>
<dbReference type="Pfam" id="PF06580">
    <property type="entry name" value="His_kinase"/>
    <property type="match status" value="1"/>
</dbReference>
<evidence type="ECO:0000256" key="4">
    <source>
        <dbReference type="ARBA" id="ARBA00022553"/>
    </source>
</evidence>
<dbReference type="SUPFAM" id="SSF158472">
    <property type="entry name" value="HAMP domain-like"/>
    <property type="match status" value="1"/>
</dbReference>
<dbReference type="SUPFAM" id="SSF55874">
    <property type="entry name" value="ATPase domain of HSP90 chaperone/DNA topoisomerase II/histidine kinase"/>
    <property type="match status" value="1"/>
</dbReference>
<keyword evidence="6" id="KW-0418">Kinase</keyword>
<reference evidence="11 12" key="1">
    <citation type="submission" date="2016-12" db="EMBL/GenBank/DDBJ databases">
        <authorList>
            <person name="Song W.-J."/>
            <person name="Kurnit D.M."/>
        </authorList>
    </citation>
    <scope>NUCLEOTIDE SEQUENCE [LARGE SCALE GENOMIC DNA]</scope>
    <source>
        <strain evidence="11 12">DSM 12503</strain>
    </source>
</reference>
<evidence type="ECO:0000256" key="3">
    <source>
        <dbReference type="ARBA" id="ARBA00012438"/>
    </source>
</evidence>
<evidence type="ECO:0000256" key="6">
    <source>
        <dbReference type="ARBA" id="ARBA00022777"/>
    </source>
</evidence>
<dbReference type="OrthoDB" id="9809348at2"/>
<dbReference type="InterPro" id="IPR050640">
    <property type="entry name" value="Bact_2-comp_sensor_kinase"/>
</dbReference>
<comment type="subcellular location">
    <subcellularLocation>
        <location evidence="2">Membrane</location>
    </subcellularLocation>
</comment>
<dbReference type="STRING" id="1121345.SAMN02745217_01594"/>
<evidence type="ECO:0000259" key="9">
    <source>
        <dbReference type="PROSITE" id="PS50109"/>
    </source>
</evidence>
<sequence>MKIKSIKKVGKTSLARQLILLILIVWLFELVVTAIIFGMTKSEMNKQAIKNVESRTGSISNQLDVMMSQLSIVSDKYSYSSGIQKYGDKFYSTNVAEKKRSIVEIRELLNSTDMFNEGSRISAIYTRYGELLNLLSPEIDGGVVIDYLLDLGIADVKNLSLMKWYVLPQNCLQTPENELGVSKETDNREKTPLEMELFRQEKRILASRRIINPFTGNLLYIHLFLFSEQEIYDKYKDIAEDVQGTVVITGENGQIISSNDVGLLQKGTLDENIWTKIEDKENASFFLKHGENEQIVSKLVNNKSGWRVTCIVPMKNITREIDVLFLRYSLVFFVFALFSAVFIIKITGRFLKPIDTLNKAMKEVRDGKLDAYVATTGNNEVEQMCKIYNSMLFQISQHIEERVEEEKKKKKLELEVLMGQINPHFLYNTLETIVWKSTEIGHPEIGRIAASLGRMYRLSIGGGATIVRIQQELECLMAYVRIQEIRYADKVDFDIRVKYEEIRDYQTIKLTLQPALENSFLYATDEVDHVVKIRVKVKVMEEEIRFVIGDNGSGMSRERLAEVRNRIISGRAAKEPNIKQKGSGIGLHSISERIRIYFGKSEAVRIYSKEGCGTIITITIPKISEKEVEEKNKNSQ</sequence>
<keyword evidence="5" id="KW-0808">Transferase</keyword>
<evidence type="ECO:0000256" key="5">
    <source>
        <dbReference type="ARBA" id="ARBA00022679"/>
    </source>
</evidence>
<evidence type="ECO:0000256" key="2">
    <source>
        <dbReference type="ARBA" id="ARBA00004370"/>
    </source>
</evidence>
<evidence type="ECO:0000256" key="7">
    <source>
        <dbReference type="ARBA" id="ARBA00023012"/>
    </source>
</evidence>
<dbReference type="GO" id="GO:0016020">
    <property type="term" value="C:membrane"/>
    <property type="evidence" value="ECO:0007669"/>
    <property type="project" value="UniProtKB-SubCell"/>
</dbReference>
<dbReference type="InterPro" id="IPR003594">
    <property type="entry name" value="HATPase_dom"/>
</dbReference>
<gene>
    <name evidence="11" type="ORF">SAMN02745217_01594</name>
</gene>
<organism evidence="11 12">
    <name type="scientific">Anaerocolumna xylanovorans DSM 12503</name>
    <dbReference type="NCBI Taxonomy" id="1121345"/>
    <lineage>
        <taxon>Bacteria</taxon>
        <taxon>Bacillati</taxon>
        <taxon>Bacillota</taxon>
        <taxon>Clostridia</taxon>
        <taxon>Lachnospirales</taxon>
        <taxon>Lachnospiraceae</taxon>
        <taxon>Anaerocolumna</taxon>
    </lineage>
</organism>
<keyword evidence="8" id="KW-0472">Membrane</keyword>
<dbReference type="PROSITE" id="PS50885">
    <property type="entry name" value="HAMP"/>
    <property type="match status" value="1"/>
</dbReference>
<dbReference type="PANTHER" id="PTHR34220:SF7">
    <property type="entry name" value="SENSOR HISTIDINE KINASE YPDA"/>
    <property type="match status" value="1"/>
</dbReference>
<dbReference type="EMBL" id="FRFD01000004">
    <property type="protein sequence ID" value="SHO47617.1"/>
    <property type="molecule type" value="Genomic_DNA"/>
</dbReference>
<dbReference type="Gene3D" id="3.30.565.10">
    <property type="entry name" value="Histidine kinase-like ATPase, C-terminal domain"/>
    <property type="match status" value="1"/>
</dbReference>
<dbReference type="InterPro" id="IPR004358">
    <property type="entry name" value="Sig_transdc_His_kin-like_C"/>
</dbReference>
<dbReference type="InterPro" id="IPR036890">
    <property type="entry name" value="HATPase_C_sf"/>
</dbReference>
<dbReference type="RefSeq" id="WP_084558547.1">
    <property type="nucleotide sequence ID" value="NZ_FRFD01000004.1"/>
</dbReference>
<evidence type="ECO:0000259" key="10">
    <source>
        <dbReference type="PROSITE" id="PS50885"/>
    </source>
</evidence>
<dbReference type="SMART" id="SM00304">
    <property type="entry name" value="HAMP"/>
    <property type="match status" value="1"/>
</dbReference>
<dbReference type="Gene3D" id="6.10.340.10">
    <property type="match status" value="1"/>
</dbReference>
<name>A0A1M7Y5F6_9FIRM</name>
<feature type="domain" description="Histidine kinase" evidence="9">
    <location>
        <begin position="504"/>
        <end position="624"/>
    </location>
</feature>
<dbReference type="InterPro" id="IPR003660">
    <property type="entry name" value="HAMP_dom"/>
</dbReference>